<accession>A0A516TLE3</accession>
<organism evidence="1 2">
    <name type="scientific">Methylacidiphilum kamchatkense Kam1</name>
    <dbReference type="NCBI Taxonomy" id="1202785"/>
    <lineage>
        <taxon>Bacteria</taxon>
        <taxon>Pseudomonadati</taxon>
        <taxon>Verrucomicrobiota</taxon>
        <taxon>Methylacidiphilae</taxon>
        <taxon>Methylacidiphilales</taxon>
        <taxon>Methylacidiphilaceae</taxon>
        <taxon>Methylacidiphilum (ex Ratnadevi et al. 2023)</taxon>
    </lineage>
</organism>
<evidence type="ECO:0000313" key="2">
    <source>
        <dbReference type="Proteomes" id="UP000315925"/>
    </source>
</evidence>
<dbReference type="RefSeq" id="WP_052250512.1">
    <property type="nucleotide sequence ID" value="NZ_CP037899.1"/>
</dbReference>
<proteinExistence type="predicted"/>
<gene>
    <name evidence="1" type="ORF">kam1_826</name>
</gene>
<dbReference type="InterPro" id="IPR045730">
    <property type="entry name" value="DUF6084"/>
</dbReference>
<dbReference type="KEGG" id="mkc:kam1_826"/>
<dbReference type="AlphaFoldDB" id="A0A516TLE3"/>
<evidence type="ECO:0000313" key="1">
    <source>
        <dbReference type="EMBL" id="QDQ42069.1"/>
    </source>
</evidence>
<reference evidence="2" key="1">
    <citation type="submission" date="2019-03" db="EMBL/GenBank/DDBJ databases">
        <title>Complete genome of Methylacidiphilum kamchatkense Kam1.</title>
        <authorList>
            <person name="Kruse T."/>
            <person name="Murarilal Ratnadevi C."/>
            <person name="Erikstad H.-A."/>
            <person name="Birkeland N.-K."/>
        </authorList>
    </citation>
    <scope>NUCLEOTIDE SEQUENCE [LARGE SCALE GENOMIC DNA]</scope>
    <source>
        <strain evidence="2">kam1</strain>
    </source>
</reference>
<sequence length="211" mass="25172">MYLHFEILNAHPKTQCLSPTLNFLVQVHYLGKERLDSALLQVRVMIDPKIKDYSLSELKRIERRFGPPESINNIVWCEKMLLLNRTDSIQTIDLPIEIRDDHESAIWYYFSSLEGGEIFLKFFFNGICYLLTEDKISVRSIPWSSECSYLMPYEIWKETIFRYYPDSLWIRLDHSLYKRLQDYQLSHGLPSPQTALERLLDKEQTETRRIV</sequence>
<protein>
    <submittedName>
        <fullName evidence="1">Uncharacterized protein</fullName>
    </submittedName>
</protein>
<dbReference type="EMBL" id="CP037899">
    <property type="protein sequence ID" value="QDQ42069.1"/>
    <property type="molecule type" value="Genomic_DNA"/>
</dbReference>
<dbReference type="OrthoDB" id="193772at2"/>
<name>A0A516TLE3_9BACT</name>
<dbReference type="Proteomes" id="UP000315925">
    <property type="component" value="Chromosome"/>
</dbReference>
<dbReference type="Pfam" id="PF19562">
    <property type="entry name" value="DUF6084"/>
    <property type="match status" value="1"/>
</dbReference>